<accession>A0A9N7R8K0</accession>
<gene>
    <name evidence="8" type="ORF">SHERM_16121</name>
</gene>
<feature type="domain" description="Terpene synthase metal-binding" evidence="7">
    <location>
        <begin position="265"/>
        <end position="500"/>
    </location>
</feature>
<dbReference type="Gene3D" id="1.50.10.130">
    <property type="entry name" value="Terpene synthase, N-terminal domain"/>
    <property type="match status" value="1"/>
</dbReference>
<evidence type="ECO:0000313" key="8">
    <source>
        <dbReference type="EMBL" id="CAA0816253.1"/>
    </source>
</evidence>
<dbReference type="InterPro" id="IPR050148">
    <property type="entry name" value="Terpene_synthase-like"/>
</dbReference>
<dbReference type="AlphaFoldDB" id="A0A9N7R8K0"/>
<dbReference type="PANTHER" id="PTHR31225">
    <property type="entry name" value="OS04G0344100 PROTEIN-RELATED"/>
    <property type="match status" value="1"/>
</dbReference>
<dbReference type="GO" id="GO:0010333">
    <property type="term" value="F:terpene synthase activity"/>
    <property type="evidence" value="ECO:0007669"/>
    <property type="project" value="InterPro"/>
</dbReference>
<evidence type="ECO:0000256" key="5">
    <source>
        <dbReference type="ARBA" id="ARBA00023239"/>
    </source>
</evidence>
<dbReference type="InterPro" id="IPR008949">
    <property type="entry name" value="Isoprenoid_synthase_dom_sf"/>
</dbReference>
<comment type="similarity">
    <text evidence="3">Belongs to the terpene synthase family.</text>
</comment>
<organism evidence="8 9">
    <name type="scientific">Striga hermonthica</name>
    <name type="common">Purple witchweed</name>
    <name type="synonym">Buchnera hermonthica</name>
    <dbReference type="NCBI Taxonomy" id="68872"/>
    <lineage>
        <taxon>Eukaryota</taxon>
        <taxon>Viridiplantae</taxon>
        <taxon>Streptophyta</taxon>
        <taxon>Embryophyta</taxon>
        <taxon>Tracheophyta</taxon>
        <taxon>Spermatophyta</taxon>
        <taxon>Magnoliopsida</taxon>
        <taxon>eudicotyledons</taxon>
        <taxon>Gunneridae</taxon>
        <taxon>Pentapetalae</taxon>
        <taxon>asterids</taxon>
        <taxon>lamiids</taxon>
        <taxon>Lamiales</taxon>
        <taxon>Orobanchaceae</taxon>
        <taxon>Buchnereae</taxon>
        <taxon>Striga</taxon>
    </lineage>
</organism>
<dbReference type="CDD" id="cd00684">
    <property type="entry name" value="Terpene_cyclase_plant_C1"/>
    <property type="match status" value="1"/>
</dbReference>
<dbReference type="Gene3D" id="1.10.600.10">
    <property type="entry name" value="Farnesyl Diphosphate Synthase"/>
    <property type="match status" value="1"/>
</dbReference>
<feature type="domain" description="Terpene synthase N-terminal" evidence="6">
    <location>
        <begin position="31"/>
        <end position="208"/>
    </location>
</feature>
<evidence type="ECO:0000313" key="9">
    <source>
        <dbReference type="Proteomes" id="UP001153555"/>
    </source>
</evidence>
<keyword evidence="5" id="KW-0456">Lyase</keyword>
<proteinExistence type="inferred from homology"/>
<dbReference type="GO" id="GO:0000287">
    <property type="term" value="F:magnesium ion binding"/>
    <property type="evidence" value="ECO:0007669"/>
    <property type="project" value="InterPro"/>
</dbReference>
<dbReference type="EMBL" id="CACSLK010013932">
    <property type="protein sequence ID" value="CAA0816253.1"/>
    <property type="molecule type" value="Genomic_DNA"/>
</dbReference>
<dbReference type="FunFam" id="1.10.600.10:FF:000007">
    <property type="entry name" value="Isoprene synthase, chloroplastic"/>
    <property type="match status" value="1"/>
</dbReference>
<evidence type="ECO:0000259" key="7">
    <source>
        <dbReference type="Pfam" id="PF03936"/>
    </source>
</evidence>
<sequence>MMPMNPSPTPTSSKNVSLEDVRRSITFHPSVWGDHFLSYNSDITEISEDEDKELERQKERVKDLLVHTPDDSLCKLDLIDTIQRLGVGYHFEKEIDTSLRNIHGACILEYYDHKDDDLRVVSLRFRLLRQHGYNLSCNVFDKFMDNKGNLIHSFEDDLEGILSLYEAVHLGVQGEDILDKALEFSSSHLESLLHKMPKTLATKVSEALKHPLSKSLNRLAAKQFISMYKEDDSHNPLLLNFAKLDFNILQKVHQKELSSITRWWKDLDFANRLPFARDRLVECYFWTLAIYFEPRFHLARKFLVKVLCITSVIDDIYDIHGTLDDLQLFTDAIQSWNFDALEQLPPYMRTCYKALLDVYAEMEDEIGNTGTTYSVQYAINEVKRLVSAYMEEAKWLYGKHTPTVEEYMKVALVSSGYTMLSVTSFVGMGDLVTKQMCDWVVSESRIVRASSIICRLMDDMVGYGKESKITAVECYMKQNDASEAEAFADFREQVKKAWKDMNEEWLQTTTAPLRVMMNVVNLARVINLLYVDEDGYTNSKTETKYFINYVLVEPVIV</sequence>
<dbReference type="InterPro" id="IPR001906">
    <property type="entry name" value="Terpene_synth_N"/>
</dbReference>
<evidence type="ECO:0000256" key="1">
    <source>
        <dbReference type="ARBA" id="ARBA00001946"/>
    </source>
</evidence>
<name>A0A9N7R8K0_STRHE</name>
<dbReference type="FunFam" id="1.50.10.130:FF:000001">
    <property type="entry name" value="Isoprene synthase, chloroplastic"/>
    <property type="match status" value="1"/>
</dbReference>
<dbReference type="SUPFAM" id="SSF48239">
    <property type="entry name" value="Terpenoid cyclases/Protein prenyltransferases"/>
    <property type="match status" value="1"/>
</dbReference>
<reference evidence="8" key="1">
    <citation type="submission" date="2019-12" db="EMBL/GenBank/DDBJ databases">
        <authorList>
            <person name="Scholes J."/>
        </authorList>
    </citation>
    <scope>NUCLEOTIDE SEQUENCE</scope>
</reference>
<dbReference type="SUPFAM" id="SSF48576">
    <property type="entry name" value="Terpenoid synthases"/>
    <property type="match status" value="1"/>
</dbReference>
<keyword evidence="9" id="KW-1185">Reference proteome</keyword>
<evidence type="ECO:0000256" key="2">
    <source>
        <dbReference type="ARBA" id="ARBA00004721"/>
    </source>
</evidence>
<dbReference type="OrthoDB" id="1265640at2759"/>
<comment type="cofactor">
    <cofactor evidence="1">
        <name>Mg(2+)</name>
        <dbReference type="ChEBI" id="CHEBI:18420"/>
    </cofactor>
</comment>
<dbReference type="Proteomes" id="UP001153555">
    <property type="component" value="Unassembled WGS sequence"/>
</dbReference>
<dbReference type="Pfam" id="PF03936">
    <property type="entry name" value="Terpene_synth_C"/>
    <property type="match status" value="1"/>
</dbReference>
<evidence type="ECO:0000256" key="3">
    <source>
        <dbReference type="ARBA" id="ARBA00006333"/>
    </source>
</evidence>
<dbReference type="Pfam" id="PF01397">
    <property type="entry name" value="Terpene_synth"/>
    <property type="match status" value="1"/>
</dbReference>
<dbReference type="InterPro" id="IPR005630">
    <property type="entry name" value="Terpene_synthase_metal-bd"/>
</dbReference>
<dbReference type="InterPro" id="IPR008930">
    <property type="entry name" value="Terpenoid_cyclase/PrenylTrfase"/>
</dbReference>
<evidence type="ECO:0000256" key="4">
    <source>
        <dbReference type="ARBA" id="ARBA00022723"/>
    </source>
</evidence>
<dbReference type="InterPro" id="IPR034741">
    <property type="entry name" value="Terpene_cyclase-like_1_C"/>
</dbReference>
<dbReference type="InterPro" id="IPR044814">
    <property type="entry name" value="Terpene_cyclase_plant_C1"/>
</dbReference>
<comment type="pathway">
    <text evidence="2">Secondary metabolite biosynthesis; terpenoid biosynthesis.</text>
</comment>
<dbReference type="SFLD" id="SFLDG01019">
    <property type="entry name" value="Terpene_Cyclase_Like_1_C_Termi"/>
    <property type="match status" value="1"/>
</dbReference>
<protein>
    <submittedName>
        <fullName evidence="8">Alpha-humulene/(-)-(E)-beta-caryophyllene synthase</fullName>
    </submittedName>
</protein>
<evidence type="ECO:0000259" key="6">
    <source>
        <dbReference type="Pfam" id="PF01397"/>
    </source>
</evidence>
<dbReference type="PANTHER" id="PTHR31225:SF221">
    <property type="entry name" value="(-)-GERMACRENE D SYNTHASE"/>
    <property type="match status" value="1"/>
</dbReference>
<dbReference type="InterPro" id="IPR036965">
    <property type="entry name" value="Terpene_synth_N_sf"/>
</dbReference>
<keyword evidence="4" id="KW-0479">Metal-binding</keyword>
<dbReference type="SFLD" id="SFLDS00005">
    <property type="entry name" value="Isoprenoid_Synthase_Type_I"/>
    <property type="match status" value="1"/>
</dbReference>
<dbReference type="GO" id="GO:0016102">
    <property type="term" value="P:diterpenoid biosynthetic process"/>
    <property type="evidence" value="ECO:0007669"/>
    <property type="project" value="InterPro"/>
</dbReference>
<comment type="caution">
    <text evidence="8">The sequence shown here is derived from an EMBL/GenBank/DDBJ whole genome shotgun (WGS) entry which is preliminary data.</text>
</comment>